<sequence length="113" mass="11993">MRILVAFVYCLMSLAGCTDGRGRTMVVNSSVNGDSILDSRTDLDLGTAAFHCLHSASGQCHYALFVNGSSFRTFSLAAGDDLKLVGLPDDFVQCVTQQPDAVTADCKPAARKS</sequence>
<dbReference type="Proteomes" id="UP000295645">
    <property type="component" value="Unassembled WGS sequence"/>
</dbReference>
<comment type="caution">
    <text evidence="1">The sequence shown here is derived from an EMBL/GenBank/DDBJ whole genome shotgun (WGS) entry which is preliminary data.</text>
</comment>
<proteinExistence type="predicted"/>
<keyword evidence="2" id="KW-1185">Reference proteome</keyword>
<dbReference type="AlphaFoldDB" id="A0A4R3YV51"/>
<dbReference type="RefSeq" id="WP_132142560.1">
    <property type="nucleotide sequence ID" value="NZ_SMCS01000002.1"/>
</dbReference>
<name>A0A4R3YV51_9GAMM</name>
<gene>
    <name evidence="1" type="ORF">EC912_102723</name>
</gene>
<evidence type="ECO:0008006" key="3">
    <source>
        <dbReference type="Google" id="ProtNLM"/>
    </source>
</evidence>
<evidence type="ECO:0000313" key="1">
    <source>
        <dbReference type="EMBL" id="TCV96372.1"/>
    </source>
</evidence>
<reference evidence="1 2" key="1">
    <citation type="submission" date="2019-03" db="EMBL/GenBank/DDBJ databases">
        <title>Above-ground endophytic microbial communities from plants in different locations in the United States.</title>
        <authorList>
            <person name="Frank C."/>
        </authorList>
    </citation>
    <scope>NUCLEOTIDE SEQUENCE [LARGE SCALE GENOMIC DNA]</scope>
    <source>
        <strain evidence="1 2">LP_13_YM</strain>
    </source>
</reference>
<protein>
    <recommendedName>
        <fullName evidence="3">Lipoprotein</fullName>
    </recommendedName>
</protein>
<dbReference type="EMBL" id="SMCS01000002">
    <property type="protein sequence ID" value="TCV96372.1"/>
    <property type="molecule type" value="Genomic_DNA"/>
</dbReference>
<organism evidence="1 2">
    <name type="scientific">Luteibacter rhizovicinus</name>
    <dbReference type="NCBI Taxonomy" id="242606"/>
    <lineage>
        <taxon>Bacteria</taxon>
        <taxon>Pseudomonadati</taxon>
        <taxon>Pseudomonadota</taxon>
        <taxon>Gammaproteobacteria</taxon>
        <taxon>Lysobacterales</taxon>
        <taxon>Rhodanobacteraceae</taxon>
        <taxon>Luteibacter</taxon>
    </lineage>
</organism>
<dbReference type="OrthoDB" id="6024770at2"/>
<accession>A0A4R3YV51</accession>
<dbReference type="PROSITE" id="PS51257">
    <property type="entry name" value="PROKAR_LIPOPROTEIN"/>
    <property type="match status" value="1"/>
</dbReference>
<evidence type="ECO:0000313" key="2">
    <source>
        <dbReference type="Proteomes" id="UP000295645"/>
    </source>
</evidence>